<dbReference type="AlphaFoldDB" id="B7Q7P6"/>
<dbReference type="Proteomes" id="UP000001555">
    <property type="component" value="Unassembled WGS sequence"/>
</dbReference>
<keyword evidence="3" id="KW-1185">Reference proteome</keyword>
<dbReference type="InParanoid" id="B7Q7P6"/>
<dbReference type="HOGENOM" id="CLU_2123798_0_0_1"/>
<dbReference type="EMBL" id="DS876757">
    <property type="protein sequence ID" value="EEC14868.1"/>
    <property type="molecule type" value="Genomic_DNA"/>
</dbReference>
<dbReference type="VEuPathDB" id="VectorBase:ISCW021320"/>
<evidence type="ECO:0000313" key="2">
    <source>
        <dbReference type="EnsemblMetazoa" id="ISCW021320-PA"/>
    </source>
</evidence>
<proteinExistence type="predicted"/>
<protein>
    <submittedName>
        <fullName evidence="1 2">Uncharacterized protein</fullName>
    </submittedName>
</protein>
<dbReference type="EMBL" id="ABJB011080713">
    <property type="status" value="NOT_ANNOTATED_CDS"/>
    <property type="molecule type" value="Genomic_DNA"/>
</dbReference>
<name>B7Q7P6_IXOSC</name>
<sequence>MAIIHAGLNDCLNLEPHQDITKTVEEVAAKFPDVAMTVCTQPEAPAIGMTVLGNLAGLNKQIDMLCSRHPGNMELVDLRWTKERIPYLFIIHHYTKAAGKAVYEQLTKCTRAFF</sequence>
<dbReference type="VEuPathDB" id="VectorBase:ISCI021320"/>
<reference evidence="2" key="2">
    <citation type="submission" date="2020-05" db="UniProtKB">
        <authorList>
            <consortium name="EnsemblMetazoa"/>
        </authorList>
    </citation>
    <scope>IDENTIFICATION</scope>
    <source>
        <strain evidence="2">wikel</strain>
    </source>
</reference>
<accession>B7Q7P6</accession>
<dbReference type="PaxDb" id="6945-B7Q7P6"/>
<gene>
    <name evidence="1" type="ORF">IscW_ISCW021320</name>
</gene>
<reference evidence="1 3" key="1">
    <citation type="submission" date="2008-03" db="EMBL/GenBank/DDBJ databases">
        <title>Annotation of Ixodes scapularis.</title>
        <authorList>
            <consortium name="Ixodes scapularis Genome Project Consortium"/>
            <person name="Caler E."/>
            <person name="Hannick L.I."/>
            <person name="Bidwell S."/>
            <person name="Joardar V."/>
            <person name="Thiagarajan M."/>
            <person name="Amedeo P."/>
            <person name="Galinsky K.J."/>
            <person name="Schobel S."/>
            <person name="Inman J."/>
            <person name="Hostetler J."/>
            <person name="Miller J."/>
            <person name="Hammond M."/>
            <person name="Megy K."/>
            <person name="Lawson D."/>
            <person name="Kodira C."/>
            <person name="Sutton G."/>
            <person name="Meyer J."/>
            <person name="Hill C.A."/>
            <person name="Birren B."/>
            <person name="Nene V."/>
            <person name="Collins F."/>
            <person name="Alarcon-Chaidez F."/>
            <person name="Wikel S."/>
            <person name="Strausberg R."/>
        </authorList>
    </citation>
    <scope>NUCLEOTIDE SEQUENCE [LARGE SCALE GENOMIC DNA]</scope>
    <source>
        <strain evidence="3">Wikel</strain>
        <strain evidence="1">Wikel colony</strain>
    </source>
</reference>
<organism>
    <name type="scientific">Ixodes scapularis</name>
    <name type="common">Black-legged tick</name>
    <name type="synonym">Deer tick</name>
    <dbReference type="NCBI Taxonomy" id="6945"/>
    <lineage>
        <taxon>Eukaryota</taxon>
        <taxon>Metazoa</taxon>
        <taxon>Ecdysozoa</taxon>
        <taxon>Arthropoda</taxon>
        <taxon>Chelicerata</taxon>
        <taxon>Arachnida</taxon>
        <taxon>Acari</taxon>
        <taxon>Parasitiformes</taxon>
        <taxon>Ixodida</taxon>
        <taxon>Ixodoidea</taxon>
        <taxon>Ixodidae</taxon>
        <taxon>Ixodinae</taxon>
        <taxon>Ixodes</taxon>
    </lineage>
</organism>
<evidence type="ECO:0000313" key="3">
    <source>
        <dbReference type="Proteomes" id="UP000001555"/>
    </source>
</evidence>
<dbReference type="EnsemblMetazoa" id="ISCW021320-RA">
    <property type="protein sequence ID" value="ISCW021320-PA"/>
    <property type="gene ID" value="ISCW021320"/>
</dbReference>
<evidence type="ECO:0000313" key="1">
    <source>
        <dbReference type="EMBL" id="EEC14868.1"/>
    </source>
</evidence>